<dbReference type="Proteomes" id="UP000828941">
    <property type="component" value="Chromosome 6"/>
</dbReference>
<proteinExistence type="predicted"/>
<name>A0ACB9NNN5_BAUVA</name>
<evidence type="ECO:0000313" key="1">
    <source>
        <dbReference type="EMBL" id="KAI4337867.1"/>
    </source>
</evidence>
<protein>
    <submittedName>
        <fullName evidence="1">Uncharacterized protein</fullName>
    </submittedName>
</protein>
<organism evidence="1 2">
    <name type="scientific">Bauhinia variegata</name>
    <name type="common">Purple orchid tree</name>
    <name type="synonym">Phanera variegata</name>
    <dbReference type="NCBI Taxonomy" id="167791"/>
    <lineage>
        <taxon>Eukaryota</taxon>
        <taxon>Viridiplantae</taxon>
        <taxon>Streptophyta</taxon>
        <taxon>Embryophyta</taxon>
        <taxon>Tracheophyta</taxon>
        <taxon>Spermatophyta</taxon>
        <taxon>Magnoliopsida</taxon>
        <taxon>eudicotyledons</taxon>
        <taxon>Gunneridae</taxon>
        <taxon>Pentapetalae</taxon>
        <taxon>rosids</taxon>
        <taxon>fabids</taxon>
        <taxon>Fabales</taxon>
        <taxon>Fabaceae</taxon>
        <taxon>Cercidoideae</taxon>
        <taxon>Cercideae</taxon>
        <taxon>Bauhiniinae</taxon>
        <taxon>Bauhinia</taxon>
    </lineage>
</organism>
<comment type="caution">
    <text evidence="1">The sequence shown here is derived from an EMBL/GenBank/DDBJ whole genome shotgun (WGS) entry which is preliminary data.</text>
</comment>
<keyword evidence="2" id="KW-1185">Reference proteome</keyword>
<evidence type="ECO:0000313" key="2">
    <source>
        <dbReference type="Proteomes" id="UP000828941"/>
    </source>
</evidence>
<accession>A0ACB9NNN5</accession>
<reference evidence="1 2" key="1">
    <citation type="journal article" date="2022" name="DNA Res.">
        <title>Chromosomal-level genome assembly of the orchid tree Bauhinia variegata (Leguminosae; Cercidoideae) supports the allotetraploid origin hypothesis of Bauhinia.</title>
        <authorList>
            <person name="Zhong Y."/>
            <person name="Chen Y."/>
            <person name="Zheng D."/>
            <person name="Pang J."/>
            <person name="Liu Y."/>
            <person name="Luo S."/>
            <person name="Meng S."/>
            <person name="Qian L."/>
            <person name="Wei D."/>
            <person name="Dai S."/>
            <person name="Zhou R."/>
        </authorList>
    </citation>
    <scope>NUCLEOTIDE SEQUENCE [LARGE SCALE GENOMIC DNA]</scope>
    <source>
        <strain evidence="1">BV-YZ2020</strain>
    </source>
</reference>
<gene>
    <name evidence="1" type="ORF">L6164_016235</name>
</gene>
<dbReference type="EMBL" id="CM039431">
    <property type="protein sequence ID" value="KAI4337867.1"/>
    <property type="molecule type" value="Genomic_DNA"/>
</dbReference>
<sequence>MLGSLQSCEGNLLPENTKEDLFLQSVWPHSGSQECSTVEDSQKGEVARIERSVKISSSPSCTSSIKDKKSDSDCLDAVNFHCLLQSLPNTDEDTKSLHGSAFSDISEMDDVKKLSYQNELSVSASNVGYSENSHHVGDDVNCRLLTSVDNVINTDPNTCNFAYDKVDGLSSNDLMDNLPKNIAVCDSGNDGIVDKPYCKNKVSMISAILEENPETAIPVLTPGIVGSPNLEVRRNQNGPGCPQSARIHKQGSDNGLTNSDDNITLSHCGIMYDSGKLVSPSHDNMSQENFTKEMFQNSKISVGFGELGTNKINERKVRTHLDFSSSKLENISSGPKNPVSLPNVVETTLSLALKDQITPEVSNSAVQRLNFSLSGIEGVTVVHEKKRVSEDKVVIGNNCNDNQYGVSHVSEREKVRASQPNFSPCQAEFSDAIVVATSCVKVPISICDNQEHHKEGVARSSMALLSTSPSMLYPEDSSELPDDNLVGGSLDSMNTNGEIASSECLELQHPGIGSKLILEDLVIQNVQLSFPTLEAKLQVNATPNLPTNINQNNILDIENLKGEKMNIQAGEEKVVSPIRDFVQRYPSADMRCNDLGTKDDLLPEKKYSSSPTEGDGVATTSNSNDELVEAIPDVHSDMNSPGTASEEPDPKISGCQAIHDENSSGSEENKDSESMVEHGSELPACTSSSTQHIVKNMKSDHATGPSNPIMGKMPQSLQVSSKVPTLGPNLSSLELNGGKNQPGFVTSRTFQSHSSRTFSASKASTSSTHISNPRTWHRTVSNSPASQPGSKSSAGTLPPKRPISVKKGSMQNTSYIRKGNSLLRKPTPIAALPQVSPINQLPSLVLDESQKSDRTESRVDVTDQPNLLKKGVINAPFERQRTPTLSSDTKSPNHAAASLEDNRVSPLTEPLSYGCSESTLYSGKFPEISNMRNSSEDMPKCSGTPENQSVRSNEGEIQIEENDGNVSPLNTNKIVYVKRKSNQLVATSSSSDLSVSTDDKAQSAFSDSYYKRSKNQLVRTAFEGQTNQTVALPTVKSDGQGTCEVLCNRRFSKKRSHKVAGRSCKPLRASLVWTLCGTNSLKDDKESAFHRKVLPHLFPWKRATYLRSFIRNPAISSNSSSSSAVSKKLLLLRKRDTVYTKSANGFSLWKSKVLGVAGSSLKWSKSIERRTKKASEEATLAVAAVDRKKREQKDAASINSGAKRERIFRIGSVRYKMDPSRRTLQRISDDESFSSTSTRPGSDGKRTYIPRRLVIGNDEYVRIGNGNQLIRDPKKRTRKLANEKVRWSLHTARQRLARKKQYCQFFTRFGKCNKDGGRCPYIHDPSKIAVCTKFLNGLCSTPNCKLTHKVIPERMPDCSYFLQGLCTNRNCPYRHVNVNPKASICEQFLRGYCANGNECRKKHSYVCPTFEATGTCAQGHKCKLHHPKKPSKGKKRKRSEDRNSKGRYFGSMPINVCEPGMAVAPPRQCQQNNDSSGRELSDYISLDVIDDEVAESIGQAYKQGKFCDSDPMDLHLDDIDELIKPVRIMKEDFTAQSSPLLQPIV</sequence>